<feature type="compositionally biased region" description="Low complexity" evidence="4">
    <location>
        <begin position="334"/>
        <end position="346"/>
    </location>
</feature>
<keyword evidence="3" id="KW-0862">Zinc</keyword>
<comment type="subcellular location">
    <subcellularLocation>
        <location evidence="1">Cytoplasm</location>
    </subcellularLocation>
</comment>
<keyword evidence="6" id="KW-1185">Reference proteome</keyword>
<dbReference type="GO" id="GO:0005912">
    <property type="term" value="C:adherens junction"/>
    <property type="evidence" value="ECO:0007669"/>
    <property type="project" value="TreeGrafter"/>
</dbReference>
<protein>
    <submittedName>
        <fullName evidence="5">PDZ and LIM domain 5-like isoform X1</fullName>
    </submittedName>
</protein>
<evidence type="ECO:0000256" key="3">
    <source>
        <dbReference type="ARBA" id="ARBA00023038"/>
    </source>
</evidence>
<dbReference type="PANTHER" id="PTHR24214:SF38">
    <property type="entry name" value="PDZ AND LIM DOMAIN PROTEIN ZASP-RELATED"/>
    <property type="match status" value="1"/>
</dbReference>
<evidence type="ECO:0000256" key="1">
    <source>
        <dbReference type="ARBA" id="ARBA00004496"/>
    </source>
</evidence>
<feature type="region of interest" description="Disordered" evidence="4">
    <location>
        <begin position="114"/>
        <end position="371"/>
    </location>
</feature>
<organism evidence="5 6">
    <name type="scientific">Paramuricea clavata</name>
    <name type="common">Red gorgonian</name>
    <name type="synonym">Violescent sea-whip</name>
    <dbReference type="NCBI Taxonomy" id="317549"/>
    <lineage>
        <taxon>Eukaryota</taxon>
        <taxon>Metazoa</taxon>
        <taxon>Cnidaria</taxon>
        <taxon>Anthozoa</taxon>
        <taxon>Octocorallia</taxon>
        <taxon>Malacalcyonacea</taxon>
        <taxon>Plexauridae</taxon>
        <taxon>Paramuricea</taxon>
    </lineage>
</organism>
<dbReference type="GO" id="GO:0061061">
    <property type="term" value="P:muscle structure development"/>
    <property type="evidence" value="ECO:0007669"/>
    <property type="project" value="TreeGrafter"/>
</dbReference>
<keyword evidence="2" id="KW-0963">Cytoplasm</keyword>
<name>A0A7D9HVN0_PARCT</name>
<dbReference type="InterPro" id="IPR001478">
    <property type="entry name" value="PDZ"/>
</dbReference>
<dbReference type="FunFam" id="2.30.42.10:FF:000055">
    <property type="entry name" value="PDZ and LIM domain protein 3"/>
    <property type="match status" value="1"/>
</dbReference>
<dbReference type="Gene3D" id="2.30.42.10">
    <property type="match status" value="1"/>
</dbReference>
<dbReference type="CDD" id="cd06753">
    <property type="entry name" value="PDZ_PDLIM-like"/>
    <property type="match status" value="1"/>
</dbReference>
<feature type="compositionally biased region" description="Polar residues" evidence="4">
    <location>
        <begin position="153"/>
        <end position="168"/>
    </location>
</feature>
<dbReference type="EMBL" id="CACRXK020001896">
    <property type="protein sequence ID" value="CAB3991661.1"/>
    <property type="molecule type" value="Genomic_DNA"/>
</dbReference>
<dbReference type="AlphaFoldDB" id="A0A7D9HVN0"/>
<reference evidence="5" key="1">
    <citation type="submission" date="2020-04" db="EMBL/GenBank/DDBJ databases">
        <authorList>
            <person name="Alioto T."/>
            <person name="Alioto T."/>
            <person name="Gomez Garrido J."/>
        </authorList>
    </citation>
    <scope>NUCLEOTIDE SEQUENCE</scope>
    <source>
        <strain evidence="5">A484AB</strain>
    </source>
</reference>
<keyword evidence="3" id="KW-0440">LIM domain</keyword>
<comment type="caution">
    <text evidence="5">The sequence shown here is derived from an EMBL/GenBank/DDBJ whole genome shotgun (WGS) entry which is preliminary data.</text>
</comment>
<accession>A0A7D9HVN0</accession>
<evidence type="ECO:0000313" key="6">
    <source>
        <dbReference type="Proteomes" id="UP001152795"/>
    </source>
</evidence>
<dbReference type="PANTHER" id="PTHR24214">
    <property type="entry name" value="PDZ AND LIM DOMAIN PROTEIN ZASP"/>
    <property type="match status" value="1"/>
</dbReference>
<sequence length="371" mass="40193">MAGEYVVNLTGGGPWGFRLQGGKDFGTALSIARVTPGGKADLQGILEGDLIDEINNEPTEHLVHLDAQNIIKSSKDILQLRLVRRAGNIAKSMGSKSPIVITDMTQSGRVDHKFNAKPRPFGVQSSPVQMKPLSKPAKDPDNYDDSEVLRMLRNSSINDSGLTSTSRQPDNDIDGDSDNRSKVQSRSFHRLQKHLTRKEDEDNDLPPPPPEAFVNEDELPAGQSRSFKLLQRHVDGGDGHPSVFSQPEGDRNRAAPQPRPYTVTSSVRTAKPPVQAPMNTKEPPPCPPGVKPMQVLPSEVNFTRPSDAARAAYVERRQASPQPTSPGPPPPAPAFQSYRPVAVSAPKPKPASPSTGNSQLPYCHGCGQVIQ</sequence>
<feature type="compositionally biased region" description="Pro residues" evidence="4">
    <location>
        <begin position="323"/>
        <end position="333"/>
    </location>
</feature>
<dbReference type="SUPFAM" id="SSF50156">
    <property type="entry name" value="PDZ domain-like"/>
    <property type="match status" value="1"/>
</dbReference>
<gene>
    <name evidence="5" type="ORF">PACLA_8A020764</name>
</gene>
<evidence type="ECO:0000256" key="4">
    <source>
        <dbReference type="SAM" id="MobiDB-lite"/>
    </source>
</evidence>
<dbReference type="GO" id="GO:0003779">
    <property type="term" value="F:actin binding"/>
    <property type="evidence" value="ECO:0007669"/>
    <property type="project" value="TreeGrafter"/>
</dbReference>
<dbReference type="InterPro" id="IPR050604">
    <property type="entry name" value="PDZ-LIM_domain"/>
</dbReference>
<dbReference type="SMART" id="SM00228">
    <property type="entry name" value="PDZ"/>
    <property type="match status" value="1"/>
</dbReference>
<dbReference type="GO" id="GO:0001725">
    <property type="term" value="C:stress fiber"/>
    <property type="evidence" value="ECO:0007669"/>
    <property type="project" value="TreeGrafter"/>
</dbReference>
<dbReference type="Proteomes" id="UP001152795">
    <property type="component" value="Unassembled WGS sequence"/>
</dbReference>
<proteinExistence type="predicted"/>
<dbReference type="Pfam" id="PF00595">
    <property type="entry name" value="PDZ"/>
    <property type="match status" value="1"/>
</dbReference>
<dbReference type="InterPro" id="IPR036034">
    <property type="entry name" value="PDZ_sf"/>
</dbReference>
<dbReference type="GO" id="GO:0030018">
    <property type="term" value="C:Z disc"/>
    <property type="evidence" value="ECO:0007669"/>
    <property type="project" value="TreeGrafter"/>
</dbReference>
<feature type="compositionally biased region" description="Basic residues" evidence="4">
    <location>
        <begin position="187"/>
        <end position="196"/>
    </location>
</feature>
<dbReference type="GO" id="GO:0051371">
    <property type="term" value="F:muscle alpha-actinin binding"/>
    <property type="evidence" value="ECO:0007669"/>
    <property type="project" value="TreeGrafter"/>
</dbReference>
<dbReference type="GO" id="GO:0030036">
    <property type="term" value="P:actin cytoskeleton organization"/>
    <property type="evidence" value="ECO:0007669"/>
    <property type="project" value="TreeGrafter"/>
</dbReference>
<dbReference type="PROSITE" id="PS50106">
    <property type="entry name" value="PDZ"/>
    <property type="match status" value="1"/>
</dbReference>
<dbReference type="OrthoDB" id="5911912at2759"/>
<dbReference type="GO" id="GO:0031941">
    <property type="term" value="C:filamentous actin"/>
    <property type="evidence" value="ECO:0007669"/>
    <property type="project" value="TreeGrafter"/>
</dbReference>
<evidence type="ECO:0000256" key="2">
    <source>
        <dbReference type="ARBA" id="ARBA00022490"/>
    </source>
</evidence>
<keyword evidence="3" id="KW-0479">Metal-binding</keyword>
<evidence type="ECO:0000313" key="5">
    <source>
        <dbReference type="EMBL" id="CAB3991661.1"/>
    </source>
</evidence>